<dbReference type="AlphaFoldDB" id="A0A8T0IXA1"/>
<gene>
    <name evidence="1" type="ORF">KC19_2G237300</name>
</gene>
<keyword evidence="2" id="KW-1185">Reference proteome</keyword>
<sequence length="62" mass="6859">MMRVNIISRSSVSHHGELLQSVSIKSLKGSGSCRFVVCTLTFNKHRYKLSQIAAVQSLFSCS</sequence>
<dbReference type="Proteomes" id="UP000822688">
    <property type="component" value="Chromosome 2"/>
</dbReference>
<accession>A0A8T0IXA1</accession>
<evidence type="ECO:0000313" key="1">
    <source>
        <dbReference type="EMBL" id="KAG0588354.1"/>
    </source>
</evidence>
<name>A0A8T0IXA1_CERPU</name>
<comment type="caution">
    <text evidence="1">The sequence shown here is derived from an EMBL/GenBank/DDBJ whole genome shotgun (WGS) entry which is preliminary data.</text>
</comment>
<organism evidence="1 2">
    <name type="scientific">Ceratodon purpureus</name>
    <name type="common">Fire moss</name>
    <name type="synonym">Dicranum purpureum</name>
    <dbReference type="NCBI Taxonomy" id="3225"/>
    <lineage>
        <taxon>Eukaryota</taxon>
        <taxon>Viridiplantae</taxon>
        <taxon>Streptophyta</taxon>
        <taxon>Embryophyta</taxon>
        <taxon>Bryophyta</taxon>
        <taxon>Bryophytina</taxon>
        <taxon>Bryopsida</taxon>
        <taxon>Dicranidae</taxon>
        <taxon>Pseudoditrichales</taxon>
        <taxon>Ditrichaceae</taxon>
        <taxon>Ceratodon</taxon>
    </lineage>
</organism>
<dbReference type="EMBL" id="CM026422">
    <property type="protein sequence ID" value="KAG0588354.1"/>
    <property type="molecule type" value="Genomic_DNA"/>
</dbReference>
<reference evidence="1" key="1">
    <citation type="submission" date="2020-06" db="EMBL/GenBank/DDBJ databases">
        <title>WGS assembly of Ceratodon purpureus strain R40.</title>
        <authorList>
            <person name="Carey S.B."/>
            <person name="Jenkins J."/>
            <person name="Shu S."/>
            <person name="Lovell J.T."/>
            <person name="Sreedasyam A."/>
            <person name="Maumus F."/>
            <person name="Tiley G.P."/>
            <person name="Fernandez-Pozo N."/>
            <person name="Barry K."/>
            <person name="Chen C."/>
            <person name="Wang M."/>
            <person name="Lipzen A."/>
            <person name="Daum C."/>
            <person name="Saski C.A."/>
            <person name="Payton A.C."/>
            <person name="Mcbreen J.C."/>
            <person name="Conrad R.E."/>
            <person name="Kollar L.M."/>
            <person name="Olsson S."/>
            <person name="Huttunen S."/>
            <person name="Landis J.B."/>
            <person name="Wickett N.J."/>
            <person name="Johnson M.G."/>
            <person name="Rensing S.A."/>
            <person name="Grimwood J."/>
            <person name="Schmutz J."/>
            <person name="Mcdaniel S.F."/>
        </authorList>
    </citation>
    <scope>NUCLEOTIDE SEQUENCE</scope>
    <source>
        <strain evidence="1">R40</strain>
    </source>
</reference>
<evidence type="ECO:0000313" key="2">
    <source>
        <dbReference type="Proteomes" id="UP000822688"/>
    </source>
</evidence>
<protein>
    <submittedName>
        <fullName evidence="1">Uncharacterized protein</fullName>
    </submittedName>
</protein>
<proteinExistence type="predicted"/>